<keyword evidence="6" id="KW-0812">Transmembrane</keyword>
<keyword evidence="3" id="KW-0813">Transport</keyword>
<keyword evidence="12" id="KW-0653">Protein transport</keyword>
<dbReference type="GO" id="GO:0016020">
    <property type="term" value="C:membrane"/>
    <property type="evidence" value="ECO:0007669"/>
    <property type="project" value="UniProtKB-SubCell"/>
</dbReference>
<dbReference type="GO" id="GO:0016787">
    <property type="term" value="F:hydrolase activity"/>
    <property type="evidence" value="ECO:0007669"/>
    <property type="project" value="UniProtKB-KW"/>
</dbReference>
<keyword evidence="10" id="KW-1002">Plastid outer membrane</keyword>
<comment type="subcellular location">
    <subcellularLocation>
        <location evidence="2">Membrane</location>
        <topology evidence="2">Single-pass membrane protein</topology>
    </subcellularLocation>
    <subcellularLocation>
        <location evidence="16">Plastid</location>
        <location evidence="16">Chloroplast outer membrane</location>
    </subcellularLocation>
</comment>
<evidence type="ECO:0000313" key="21">
    <source>
        <dbReference type="Proteomes" id="UP001320245"/>
    </source>
</evidence>
<evidence type="ECO:0000256" key="1">
    <source>
        <dbReference type="ARBA" id="ARBA00001946"/>
    </source>
</evidence>
<evidence type="ECO:0000256" key="17">
    <source>
        <dbReference type="SAM" id="Coils"/>
    </source>
</evidence>
<dbReference type="InterPro" id="IPR006703">
    <property type="entry name" value="G_AIG1"/>
</dbReference>
<evidence type="ECO:0000256" key="14">
    <source>
        <dbReference type="ARBA" id="ARBA00023134"/>
    </source>
</evidence>
<evidence type="ECO:0000256" key="12">
    <source>
        <dbReference type="ARBA" id="ARBA00022927"/>
    </source>
</evidence>
<evidence type="ECO:0000256" key="13">
    <source>
        <dbReference type="ARBA" id="ARBA00022989"/>
    </source>
</evidence>
<dbReference type="Pfam" id="PF04548">
    <property type="entry name" value="AIG1"/>
    <property type="match status" value="1"/>
</dbReference>
<dbReference type="Proteomes" id="UP001320245">
    <property type="component" value="Unassembled WGS sequence"/>
</dbReference>
<proteinExistence type="predicted"/>
<evidence type="ECO:0000256" key="3">
    <source>
        <dbReference type="ARBA" id="ARBA00022448"/>
    </source>
</evidence>
<evidence type="ECO:0000256" key="18">
    <source>
        <dbReference type="SAM" id="MobiDB-lite"/>
    </source>
</evidence>
<dbReference type="EMBL" id="JAJSPL020000024">
    <property type="protein sequence ID" value="KAK7739030.1"/>
    <property type="molecule type" value="Genomic_DNA"/>
</dbReference>
<accession>A0AAN9YFP8</accession>
<keyword evidence="9" id="KW-0378">Hydrolase</keyword>
<keyword evidence="15" id="KW-0472">Membrane</keyword>
<dbReference type="CDD" id="cd00882">
    <property type="entry name" value="Ras_like_GTPase"/>
    <property type="match status" value="1"/>
</dbReference>
<keyword evidence="11" id="KW-0460">Magnesium</keyword>
<dbReference type="AlphaFoldDB" id="A0AAN9YFP8"/>
<dbReference type="SUPFAM" id="SSF52540">
    <property type="entry name" value="P-loop containing nucleoside triphosphate hydrolases"/>
    <property type="match status" value="1"/>
</dbReference>
<reference evidence="20 21" key="1">
    <citation type="journal article" date="2023" name="PLoS ONE">
        <title>Cytospora paraplurivora sp. nov. isolated from orchards with fruit tree decline syndrome in Ontario, Canada.</title>
        <authorList>
            <person name="Ilyukhin E."/>
            <person name="Nguyen H.D.T."/>
            <person name="Castle A.J."/>
            <person name="Ellouze W."/>
        </authorList>
    </citation>
    <scope>NUCLEOTIDE SEQUENCE [LARGE SCALE GENOMIC DNA]</scope>
    <source>
        <strain evidence="20 21">FDS-564</strain>
    </source>
</reference>
<gene>
    <name evidence="20" type="ORF">SLS53_005928</name>
</gene>
<feature type="domain" description="AIG1-type G" evidence="19">
    <location>
        <begin position="25"/>
        <end position="160"/>
    </location>
</feature>
<comment type="caution">
    <text evidence="20">The sequence shown here is derived from an EMBL/GenBank/DDBJ whole genome shotgun (WGS) entry which is preliminary data.</text>
</comment>
<keyword evidence="7" id="KW-0479">Metal-binding</keyword>
<evidence type="ECO:0000259" key="19">
    <source>
        <dbReference type="Pfam" id="PF04548"/>
    </source>
</evidence>
<dbReference type="InterPro" id="IPR027417">
    <property type="entry name" value="P-loop_NTPase"/>
</dbReference>
<keyword evidence="5" id="KW-0934">Plastid</keyword>
<organism evidence="20 21">
    <name type="scientific">Cytospora paraplurivora</name>
    <dbReference type="NCBI Taxonomy" id="2898453"/>
    <lineage>
        <taxon>Eukaryota</taxon>
        <taxon>Fungi</taxon>
        <taxon>Dikarya</taxon>
        <taxon>Ascomycota</taxon>
        <taxon>Pezizomycotina</taxon>
        <taxon>Sordariomycetes</taxon>
        <taxon>Sordariomycetidae</taxon>
        <taxon>Diaporthales</taxon>
        <taxon>Cytosporaceae</taxon>
        <taxon>Cytospora</taxon>
    </lineage>
</organism>
<evidence type="ECO:0000256" key="10">
    <source>
        <dbReference type="ARBA" id="ARBA00022805"/>
    </source>
</evidence>
<dbReference type="PANTHER" id="PTHR10903:SF135">
    <property type="entry name" value="TRANSLOCASE OF CHLOROPLAST 120, CHLOROPLASTIC-RELATED"/>
    <property type="match status" value="1"/>
</dbReference>
<evidence type="ECO:0000256" key="6">
    <source>
        <dbReference type="ARBA" id="ARBA00022692"/>
    </source>
</evidence>
<dbReference type="InterPro" id="IPR045058">
    <property type="entry name" value="GIMA/IAN/Toc"/>
</dbReference>
<evidence type="ECO:0000256" key="16">
    <source>
        <dbReference type="ARBA" id="ARBA00024013"/>
    </source>
</evidence>
<evidence type="ECO:0000256" key="4">
    <source>
        <dbReference type="ARBA" id="ARBA00022528"/>
    </source>
</evidence>
<evidence type="ECO:0000256" key="9">
    <source>
        <dbReference type="ARBA" id="ARBA00022801"/>
    </source>
</evidence>
<evidence type="ECO:0000256" key="15">
    <source>
        <dbReference type="ARBA" id="ARBA00023136"/>
    </source>
</evidence>
<keyword evidence="21" id="KW-1185">Reference proteome</keyword>
<evidence type="ECO:0000313" key="20">
    <source>
        <dbReference type="EMBL" id="KAK7739030.1"/>
    </source>
</evidence>
<dbReference type="GO" id="GO:0015031">
    <property type="term" value="P:protein transport"/>
    <property type="evidence" value="ECO:0007669"/>
    <property type="project" value="UniProtKB-KW"/>
</dbReference>
<dbReference type="GO" id="GO:0005525">
    <property type="term" value="F:GTP binding"/>
    <property type="evidence" value="ECO:0007669"/>
    <property type="project" value="UniProtKB-KW"/>
</dbReference>
<feature type="coiled-coil region" evidence="17">
    <location>
        <begin position="230"/>
        <end position="282"/>
    </location>
</feature>
<keyword evidence="14" id="KW-0342">GTP-binding</keyword>
<evidence type="ECO:0000256" key="11">
    <source>
        <dbReference type="ARBA" id="ARBA00022842"/>
    </source>
</evidence>
<evidence type="ECO:0000256" key="7">
    <source>
        <dbReference type="ARBA" id="ARBA00022723"/>
    </source>
</evidence>
<evidence type="ECO:0000256" key="5">
    <source>
        <dbReference type="ARBA" id="ARBA00022640"/>
    </source>
</evidence>
<name>A0AAN9YFP8_9PEZI</name>
<dbReference type="GO" id="GO:0046872">
    <property type="term" value="F:metal ion binding"/>
    <property type="evidence" value="ECO:0007669"/>
    <property type="project" value="UniProtKB-KW"/>
</dbReference>
<comment type="cofactor">
    <cofactor evidence="1">
        <name>Mg(2+)</name>
        <dbReference type="ChEBI" id="CHEBI:18420"/>
    </cofactor>
</comment>
<feature type="compositionally biased region" description="Acidic residues" evidence="18">
    <location>
        <begin position="359"/>
        <end position="368"/>
    </location>
</feature>
<keyword evidence="8" id="KW-0547">Nucleotide-binding</keyword>
<keyword evidence="4" id="KW-0150">Chloroplast</keyword>
<dbReference type="Gene3D" id="3.40.50.300">
    <property type="entry name" value="P-loop containing nucleotide triphosphate hydrolases"/>
    <property type="match status" value="1"/>
</dbReference>
<keyword evidence="17" id="KW-0175">Coiled coil</keyword>
<protein>
    <recommendedName>
        <fullName evidence="19">AIG1-type G domain-containing protein</fullName>
    </recommendedName>
</protein>
<evidence type="ECO:0000256" key="2">
    <source>
        <dbReference type="ARBA" id="ARBA00004167"/>
    </source>
</evidence>
<sequence length="368" mass="40975">MATIQEQLAKLGLTANHNAAELSMILVMGITGSGKSYFINRLSGQKIVDEGADLTSCTQKCQLVPMDIGLTKTLFIDTPGFDDTARTDAEILAEITTILTLQHETGILLKGIIYIHRISDIRFGRSAVKTLEIFQKLCGKDALKNVLLVTSRWQDIDQQTGVERERQLREKFWSFMLRSGSNMSRFHGDRDSAVGLVSQLLAKESIVLEIQREISSGRTLDQTAAGSYVSDDIEKLKAQHEEEIQSLNTLKSQLRSSEVGMREQVQHELDEERAKLKLQERRQSSISQDILSGIRGTLRMVIKSHSLVALPLVSLSLDIIGAFVEIPPTVYTVMDLWSKAAGMPVKARQADASDTDQQPFEDIEEEDA</sequence>
<keyword evidence="13" id="KW-1133">Transmembrane helix</keyword>
<evidence type="ECO:0000256" key="8">
    <source>
        <dbReference type="ARBA" id="ARBA00022741"/>
    </source>
</evidence>
<feature type="region of interest" description="Disordered" evidence="18">
    <location>
        <begin position="348"/>
        <end position="368"/>
    </location>
</feature>
<dbReference type="PANTHER" id="PTHR10903">
    <property type="entry name" value="GTPASE, IMAP FAMILY MEMBER-RELATED"/>
    <property type="match status" value="1"/>
</dbReference>